<keyword evidence="13" id="KW-0963">Cytoplasm</keyword>
<keyword evidence="10 13" id="KW-0443">Lipid metabolism</keyword>
<dbReference type="PRINTS" id="PR01070">
    <property type="entry name" value="ACCCTRFRASEB"/>
</dbReference>
<comment type="cofactor">
    <cofactor evidence="13">
        <name>Zn(2+)</name>
        <dbReference type="ChEBI" id="CHEBI:29105"/>
    </cofactor>
    <text evidence="13">Binds 1 zinc ion per subunit.</text>
</comment>
<dbReference type="HOGENOM" id="CLU_015486_1_0_4"/>
<reference evidence="16" key="1">
    <citation type="submission" date="2014-12" db="EMBL/GenBank/DDBJ databases">
        <authorList>
            <person name="Salcher M.M."/>
        </authorList>
    </citation>
    <scope>NUCLEOTIDE SEQUENCE [LARGE SCALE GENOMIC DNA]</scope>
    <source>
        <strain evidence="16">MMS-10A-171</strain>
    </source>
</reference>
<keyword evidence="16" id="KW-1185">Reference proteome</keyword>
<dbReference type="AlphaFoldDB" id="A0A0D6EV40"/>
<dbReference type="InterPro" id="IPR034733">
    <property type="entry name" value="AcCoA_carboxyl_beta"/>
</dbReference>
<dbReference type="Proteomes" id="UP000064007">
    <property type="component" value="Chromosome 1"/>
</dbReference>
<dbReference type="PROSITE" id="PS50980">
    <property type="entry name" value="COA_CT_NTER"/>
    <property type="match status" value="1"/>
</dbReference>
<evidence type="ECO:0000256" key="5">
    <source>
        <dbReference type="ARBA" id="ARBA00022741"/>
    </source>
</evidence>
<dbReference type="GO" id="GO:0005524">
    <property type="term" value="F:ATP binding"/>
    <property type="evidence" value="ECO:0007669"/>
    <property type="project" value="UniProtKB-KW"/>
</dbReference>
<dbReference type="GO" id="GO:0006633">
    <property type="term" value="P:fatty acid biosynthetic process"/>
    <property type="evidence" value="ECO:0007669"/>
    <property type="project" value="UniProtKB-KW"/>
</dbReference>
<feature type="binding site" evidence="13">
    <location>
        <position position="32"/>
    </location>
    <ligand>
        <name>Zn(2+)</name>
        <dbReference type="ChEBI" id="CHEBI:29105"/>
    </ligand>
</feature>
<dbReference type="EMBL" id="LN827929">
    <property type="protein sequence ID" value="CEZ19595.1"/>
    <property type="molecule type" value="Genomic_DNA"/>
</dbReference>
<keyword evidence="2 13" id="KW-0444">Lipid biosynthesis</keyword>
<dbReference type="Pfam" id="PF17848">
    <property type="entry name" value="Zn_ribbon_ACC"/>
    <property type="match status" value="1"/>
</dbReference>
<comment type="catalytic activity">
    <reaction evidence="13">
        <text>N(6)-carboxybiotinyl-L-lysyl-[protein] + acetyl-CoA = N(6)-biotinyl-L-lysyl-[protein] + malonyl-CoA</text>
        <dbReference type="Rhea" id="RHEA:54728"/>
        <dbReference type="Rhea" id="RHEA-COMP:10505"/>
        <dbReference type="Rhea" id="RHEA-COMP:10506"/>
        <dbReference type="ChEBI" id="CHEBI:57288"/>
        <dbReference type="ChEBI" id="CHEBI:57384"/>
        <dbReference type="ChEBI" id="CHEBI:83144"/>
        <dbReference type="ChEBI" id="CHEBI:83145"/>
        <dbReference type="EC" id="2.1.3.15"/>
    </reaction>
</comment>
<dbReference type="Gene3D" id="3.90.226.10">
    <property type="entry name" value="2-enoyl-CoA Hydratase, Chain A, domain 1"/>
    <property type="match status" value="1"/>
</dbReference>
<evidence type="ECO:0000256" key="12">
    <source>
        <dbReference type="ARBA" id="ARBA00025280"/>
    </source>
</evidence>
<evidence type="ECO:0000256" key="1">
    <source>
        <dbReference type="ARBA" id="ARBA00004496"/>
    </source>
</evidence>
<dbReference type="KEGG" id="mbat:BN1208_0709"/>
<proteinExistence type="inferred from homology"/>
<dbReference type="GO" id="GO:2001295">
    <property type="term" value="P:malonyl-CoA biosynthetic process"/>
    <property type="evidence" value="ECO:0007669"/>
    <property type="project" value="UniProtKB-UniRule"/>
</dbReference>
<evidence type="ECO:0000256" key="9">
    <source>
        <dbReference type="ARBA" id="ARBA00022840"/>
    </source>
</evidence>
<keyword evidence="6 13" id="KW-0863">Zinc-finger</keyword>
<dbReference type="InterPro" id="IPR011762">
    <property type="entry name" value="COA_CT_N"/>
</dbReference>
<keyword evidence="15" id="KW-0436">Ligase</keyword>
<dbReference type="GO" id="GO:0009329">
    <property type="term" value="C:acetate CoA-transferase complex"/>
    <property type="evidence" value="ECO:0007669"/>
    <property type="project" value="TreeGrafter"/>
</dbReference>
<feature type="domain" description="CoA carboxyltransferase N-terminal" evidence="14">
    <location>
        <begin position="28"/>
        <end position="285"/>
    </location>
</feature>
<comment type="subunit">
    <text evidence="13">Acetyl-CoA carboxylase is a heterohexamer composed of biotin carboxyl carrier protein (AccB), biotin carboxylase (AccC) and two subunits each of ACCase subunit alpha (AccA) and ACCase subunit beta (AccD).</text>
</comment>
<comment type="pathway">
    <text evidence="13">Lipid metabolism; malonyl-CoA biosynthesis; malonyl-CoA from acetyl-CoA: step 1/1.</text>
</comment>
<gene>
    <name evidence="13 15" type="primary">accD</name>
    <name evidence="15" type="ORF">BN1208_0709</name>
</gene>
<dbReference type="PANTHER" id="PTHR42995">
    <property type="entry name" value="ACETYL-COENZYME A CARBOXYLASE CARBOXYL TRANSFERASE SUBUNIT BETA, CHLOROPLASTIC"/>
    <property type="match status" value="1"/>
</dbReference>
<comment type="function">
    <text evidence="12 13">Component of the acetyl coenzyme A carboxylase (ACC) complex. Biotin carboxylase (BC) catalyzes the carboxylation of biotin on its carrier protein (BCCP) and then the CO(2) group is transferred by the transcarboxylase to acetyl-CoA to form malonyl-CoA.</text>
</comment>
<evidence type="ECO:0000256" key="11">
    <source>
        <dbReference type="ARBA" id="ARBA00023160"/>
    </source>
</evidence>
<keyword evidence="5 13" id="KW-0547">Nucleotide-binding</keyword>
<evidence type="ECO:0000313" key="15">
    <source>
        <dbReference type="EMBL" id="CEZ19595.1"/>
    </source>
</evidence>
<accession>A0A0D6EV40</accession>
<dbReference type="UniPathway" id="UPA00655">
    <property type="reaction ID" value="UER00711"/>
</dbReference>
<sequence>MSWLKDVLPPKIKRIVGSVSKKNIPEGLWCKCPSCQAVLYRTDLEQNMEVCPKCSFHNRISARTRIDTLLDKDKRKEIGALIQPLDSLKFNDTQSYADRIKSSQKDLNEKDAIVVMQGLMEGKSVVVAAFEFKFMGGSMGSVVGEKFVRGVQAAIKAKATFICVSASGGARMQEGLLSLMQMAKTSAALTKLSEAKLPYFSVLTDPTMGGVSASFAMLGDVIIAEPKALIGFAGPRVIEQTVREKLPEGFQRSEFLLTHGAIDMIADRRDMKKKITNLISKLSKN</sequence>
<keyword evidence="11 13" id="KW-0275">Fatty acid biosynthesis</keyword>
<dbReference type="GO" id="GO:0008270">
    <property type="term" value="F:zinc ion binding"/>
    <property type="evidence" value="ECO:0007669"/>
    <property type="project" value="UniProtKB-UniRule"/>
</dbReference>
<dbReference type="RefSeq" id="WP_046487923.1">
    <property type="nucleotide sequence ID" value="NZ_LN827929.1"/>
</dbReference>
<feature type="zinc finger region" description="C4-type" evidence="13">
    <location>
        <begin position="32"/>
        <end position="54"/>
    </location>
</feature>
<organism evidence="15 16">
    <name type="scientific">Candidatus Methylopumilus planktonicus</name>
    <dbReference type="NCBI Taxonomy" id="1581557"/>
    <lineage>
        <taxon>Bacteria</taxon>
        <taxon>Pseudomonadati</taxon>
        <taxon>Pseudomonadota</taxon>
        <taxon>Betaproteobacteria</taxon>
        <taxon>Nitrosomonadales</taxon>
        <taxon>Methylophilaceae</taxon>
        <taxon>Candidatus Methylopumilus</taxon>
    </lineage>
</organism>
<protein>
    <recommendedName>
        <fullName evidence="13">Acetyl-coenzyme A carboxylase carboxyl transferase subunit beta</fullName>
        <shortName evidence="13">ACCase subunit beta</shortName>
        <shortName evidence="13">Acetyl-CoA carboxylase carboxyltransferase subunit beta</shortName>
        <ecNumber evidence="13">2.1.3.15</ecNumber>
    </recommendedName>
</protein>
<dbReference type="Pfam" id="PF01039">
    <property type="entry name" value="Carboxyl_trans"/>
    <property type="match status" value="1"/>
</dbReference>
<evidence type="ECO:0000256" key="4">
    <source>
        <dbReference type="ARBA" id="ARBA00022723"/>
    </source>
</evidence>
<evidence type="ECO:0000256" key="7">
    <source>
        <dbReference type="ARBA" id="ARBA00022832"/>
    </source>
</evidence>
<dbReference type="PANTHER" id="PTHR42995:SF5">
    <property type="entry name" value="ACETYL-COENZYME A CARBOXYLASE CARBOXYL TRANSFERASE SUBUNIT BETA, CHLOROPLASTIC"/>
    <property type="match status" value="1"/>
</dbReference>
<dbReference type="STRING" id="1581557.BN1208_0709"/>
<dbReference type="NCBIfam" id="TIGR00515">
    <property type="entry name" value="accD"/>
    <property type="match status" value="1"/>
</dbReference>
<dbReference type="GO" id="GO:0016743">
    <property type="term" value="F:carboxyl- or carbamoyltransferase activity"/>
    <property type="evidence" value="ECO:0007669"/>
    <property type="project" value="UniProtKB-UniRule"/>
</dbReference>
<comment type="similarity">
    <text evidence="13">Belongs to the AccD/PCCB family.</text>
</comment>
<keyword evidence="7 13" id="KW-0276">Fatty acid metabolism</keyword>
<dbReference type="HAMAP" id="MF_01395">
    <property type="entry name" value="AcetylCoA_CT_beta"/>
    <property type="match status" value="1"/>
</dbReference>
<dbReference type="InterPro" id="IPR000438">
    <property type="entry name" value="Acetyl_CoA_COase_Trfase_b_su"/>
</dbReference>
<name>A0A0D6EV40_9PROT</name>
<dbReference type="InterPro" id="IPR029045">
    <property type="entry name" value="ClpP/crotonase-like_dom_sf"/>
</dbReference>
<dbReference type="InterPro" id="IPR041010">
    <property type="entry name" value="Znf-ACC"/>
</dbReference>
<evidence type="ECO:0000256" key="2">
    <source>
        <dbReference type="ARBA" id="ARBA00022516"/>
    </source>
</evidence>
<evidence type="ECO:0000313" key="16">
    <source>
        <dbReference type="Proteomes" id="UP000064007"/>
    </source>
</evidence>
<keyword evidence="8 13" id="KW-0862">Zinc</keyword>
<dbReference type="OrthoDB" id="9772975at2"/>
<feature type="binding site" evidence="13">
    <location>
        <position position="54"/>
    </location>
    <ligand>
        <name>Zn(2+)</name>
        <dbReference type="ChEBI" id="CHEBI:29105"/>
    </ligand>
</feature>
<dbReference type="GO" id="GO:0003989">
    <property type="term" value="F:acetyl-CoA carboxylase activity"/>
    <property type="evidence" value="ECO:0007669"/>
    <property type="project" value="InterPro"/>
</dbReference>
<evidence type="ECO:0000256" key="3">
    <source>
        <dbReference type="ARBA" id="ARBA00022679"/>
    </source>
</evidence>
<keyword evidence="4 13" id="KW-0479">Metal-binding</keyword>
<evidence type="ECO:0000256" key="10">
    <source>
        <dbReference type="ARBA" id="ARBA00023098"/>
    </source>
</evidence>
<evidence type="ECO:0000256" key="6">
    <source>
        <dbReference type="ARBA" id="ARBA00022771"/>
    </source>
</evidence>
<evidence type="ECO:0000256" key="8">
    <source>
        <dbReference type="ARBA" id="ARBA00022833"/>
    </source>
</evidence>
<dbReference type="SUPFAM" id="SSF52096">
    <property type="entry name" value="ClpP/crotonase"/>
    <property type="match status" value="1"/>
</dbReference>
<evidence type="ECO:0000259" key="14">
    <source>
        <dbReference type="PROSITE" id="PS50980"/>
    </source>
</evidence>
<feature type="binding site" evidence="13">
    <location>
        <position position="51"/>
    </location>
    <ligand>
        <name>Zn(2+)</name>
        <dbReference type="ChEBI" id="CHEBI:29105"/>
    </ligand>
</feature>
<keyword evidence="3 13" id="KW-0808">Transferase</keyword>
<feature type="binding site" evidence="13">
    <location>
        <position position="35"/>
    </location>
    <ligand>
        <name>Zn(2+)</name>
        <dbReference type="ChEBI" id="CHEBI:29105"/>
    </ligand>
</feature>
<keyword evidence="9 13" id="KW-0067">ATP-binding</keyword>
<comment type="subcellular location">
    <subcellularLocation>
        <location evidence="1 13">Cytoplasm</location>
    </subcellularLocation>
</comment>
<dbReference type="EC" id="2.1.3.15" evidence="13"/>
<evidence type="ECO:0000256" key="13">
    <source>
        <dbReference type="HAMAP-Rule" id="MF_01395"/>
    </source>
</evidence>